<evidence type="ECO:0000256" key="6">
    <source>
        <dbReference type="ARBA" id="ARBA00023295"/>
    </source>
</evidence>
<keyword evidence="3 9" id="KW-0732">Signal</keyword>
<evidence type="ECO:0000256" key="7">
    <source>
        <dbReference type="PIRNR" id="PIRNR001093"/>
    </source>
</evidence>
<comment type="caution">
    <text evidence="12">The sequence shown here is derived from an EMBL/GenBank/DDBJ whole genome shotgun (WGS) entry which is preliminary data.</text>
</comment>
<gene>
    <name evidence="12" type="ORF">Zmor_021555</name>
</gene>
<feature type="active site" description="Proton donor" evidence="8">
    <location>
        <position position="365"/>
    </location>
</feature>
<dbReference type="InterPro" id="IPR029019">
    <property type="entry name" value="HEX_eukaryotic_N"/>
</dbReference>
<sequence length="596" mass="67074">MKHQLTKYLLFVLLLKTISGLTGVWRWECEEGYCQKKEITPDTQDTAISLSACRLLCSDASALWPKPTGEIHVGTTLVKVNPNSISHSGVGSEKRSHSLIGGAMTRFNKQLNELRPKTKRADGGKTLEITYILSDPGLTDLTLETEEGYALTVVETSDGRLNATIVADNFYGGRNGLETLNQLIVYDDLREELIMPNDISITDKPAYPWRGLALDTSRNYITVDAIKNTLSAMASSKLNSFHWHITDSHSFPFTAQSLPDLREYGAYTPKKIYTPEDVADIVAHGRECGVRVIPEFDAPAHVGEGWQNTDYVVCFKAAPWQDYCVEPPCGQFDPTKDGLYDALESLYGDMIKQFQPTIFHMGGDEVHFGCWNSTASIVEWMQNQGWGRSEEDFIKLWDHFQTEALKRLYKQTSSNIPVILWTSTLTEGEYLEHLSKDQYIIQIWTTGSDPQISNLLANGYRVIISNYDALYLDCGFSGWVTDGNNWCSPYKGWQKIYENKPATVAGGKNDLVLGMEAALWTEQVDSASVDTRLWPRAAAMGEVLWSEPSNGWREAESRMLVQRERIINLGVNADALEPEWCRQYEESCPTNGKFNK</sequence>
<evidence type="ECO:0000256" key="9">
    <source>
        <dbReference type="SAM" id="SignalP"/>
    </source>
</evidence>
<evidence type="ECO:0000256" key="4">
    <source>
        <dbReference type="ARBA" id="ARBA00022801"/>
    </source>
</evidence>
<evidence type="ECO:0000313" key="13">
    <source>
        <dbReference type="Proteomes" id="UP001168821"/>
    </source>
</evidence>
<dbReference type="Pfam" id="PF00728">
    <property type="entry name" value="Glyco_hydro_20"/>
    <property type="match status" value="1"/>
</dbReference>
<dbReference type="PANTHER" id="PTHR22600:SF26">
    <property type="entry name" value="BETA-N-ACETYLHEXOSAMINIDASE"/>
    <property type="match status" value="1"/>
</dbReference>
<dbReference type="AlphaFoldDB" id="A0AA38MBJ5"/>
<evidence type="ECO:0000256" key="8">
    <source>
        <dbReference type="PIRSR" id="PIRSR001093-1"/>
    </source>
</evidence>
<comment type="catalytic activity">
    <reaction evidence="1 7">
        <text>Hydrolysis of terminal non-reducing N-acetyl-D-hexosamine residues in N-acetyl-beta-D-hexosaminides.</text>
        <dbReference type="EC" id="3.2.1.52"/>
    </reaction>
</comment>
<comment type="similarity">
    <text evidence="2 7">Belongs to the glycosyl hydrolase 20 family.</text>
</comment>
<dbReference type="PRINTS" id="PR00738">
    <property type="entry name" value="GLHYDRLASE20"/>
</dbReference>
<evidence type="ECO:0000256" key="1">
    <source>
        <dbReference type="ARBA" id="ARBA00001231"/>
    </source>
</evidence>
<evidence type="ECO:0000259" key="10">
    <source>
        <dbReference type="Pfam" id="PF00728"/>
    </source>
</evidence>
<dbReference type="FunFam" id="3.20.20.80:FF:000063">
    <property type="entry name" value="Beta-hexosaminidase"/>
    <property type="match status" value="1"/>
</dbReference>
<feature type="domain" description="Beta-hexosaminidase eukaryotic type N-terminal" evidence="11">
    <location>
        <begin position="63"/>
        <end position="183"/>
    </location>
</feature>
<dbReference type="Proteomes" id="UP001168821">
    <property type="component" value="Unassembled WGS sequence"/>
</dbReference>
<organism evidence="12 13">
    <name type="scientific">Zophobas morio</name>
    <dbReference type="NCBI Taxonomy" id="2755281"/>
    <lineage>
        <taxon>Eukaryota</taxon>
        <taxon>Metazoa</taxon>
        <taxon>Ecdysozoa</taxon>
        <taxon>Arthropoda</taxon>
        <taxon>Hexapoda</taxon>
        <taxon>Insecta</taxon>
        <taxon>Pterygota</taxon>
        <taxon>Neoptera</taxon>
        <taxon>Endopterygota</taxon>
        <taxon>Coleoptera</taxon>
        <taxon>Polyphaga</taxon>
        <taxon>Cucujiformia</taxon>
        <taxon>Tenebrionidae</taxon>
        <taxon>Zophobas</taxon>
    </lineage>
</organism>
<keyword evidence="5" id="KW-0325">Glycoprotein</keyword>
<feature type="signal peptide" evidence="9">
    <location>
        <begin position="1"/>
        <end position="20"/>
    </location>
</feature>
<accession>A0AA38MBJ5</accession>
<dbReference type="CDD" id="cd06562">
    <property type="entry name" value="GH20_HexA_HexB-like"/>
    <property type="match status" value="1"/>
</dbReference>
<name>A0AA38MBJ5_9CUCU</name>
<dbReference type="PANTHER" id="PTHR22600">
    <property type="entry name" value="BETA-HEXOSAMINIDASE"/>
    <property type="match status" value="1"/>
</dbReference>
<dbReference type="GO" id="GO:0016231">
    <property type="term" value="F:beta-N-acetylglucosaminidase activity"/>
    <property type="evidence" value="ECO:0007669"/>
    <property type="project" value="TreeGrafter"/>
</dbReference>
<evidence type="ECO:0000256" key="5">
    <source>
        <dbReference type="ARBA" id="ARBA00023180"/>
    </source>
</evidence>
<dbReference type="GO" id="GO:0005886">
    <property type="term" value="C:plasma membrane"/>
    <property type="evidence" value="ECO:0007669"/>
    <property type="project" value="TreeGrafter"/>
</dbReference>
<proteinExistence type="inferred from homology"/>
<dbReference type="PIRSF" id="PIRSF001093">
    <property type="entry name" value="B-hxosamndse_ab_euk"/>
    <property type="match status" value="1"/>
</dbReference>
<dbReference type="GO" id="GO:0030203">
    <property type="term" value="P:glycosaminoglycan metabolic process"/>
    <property type="evidence" value="ECO:0007669"/>
    <property type="project" value="TreeGrafter"/>
</dbReference>
<dbReference type="InterPro" id="IPR017853">
    <property type="entry name" value="GH"/>
</dbReference>
<dbReference type="GO" id="GO:0005975">
    <property type="term" value="P:carbohydrate metabolic process"/>
    <property type="evidence" value="ECO:0007669"/>
    <property type="project" value="InterPro"/>
</dbReference>
<evidence type="ECO:0000259" key="11">
    <source>
        <dbReference type="Pfam" id="PF14845"/>
    </source>
</evidence>
<keyword evidence="4 7" id="KW-0378">Hydrolase</keyword>
<dbReference type="SUPFAM" id="SSF55545">
    <property type="entry name" value="beta-N-acetylhexosaminidase-like domain"/>
    <property type="match status" value="1"/>
</dbReference>
<dbReference type="InterPro" id="IPR025705">
    <property type="entry name" value="Beta_hexosaminidase_sua/sub"/>
</dbReference>
<dbReference type="Pfam" id="PF14845">
    <property type="entry name" value="Glycohydro_20b2"/>
    <property type="match status" value="1"/>
</dbReference>
<evidence type="ECO:0000256" key="2">
    <source>
        <dbReference type="ARBA" id="ARBA00006285"/>
    </source>
</evidence>
<keyword evidence="13" id="KW-1185">Reference proteome</keyword>
<dbReference type="Gene3D" id="3.20.20.80">
    <property type="entry name" value="Glycosidases"/>
    <property type="match status" value="1"/>
</dbReference>
<evidence type="ECO:0000313" key="12">
    <source>
        <dbReference type="EMBL" id="KAJ3649837.1"/>
    </source>
</evidence>
<dbReference type="InterPro" id="IPR029018">
    <property type="entry name" value="Hex-like_dom2"/>
</dbReference>
<feature type="domain" description="Glycoside hydrolase family 20 catalytic" evidence="10">
    <location>
        <begin position="207"/>
        <end position="547"/>
    </location>
</feature>
<reference evidence="12" key="1">
    <citation type="journal article" date="2023" name="G3 (Bethesda)">
        <title>Whole genome assemblies of Zophobas morio and Tenebrio molitor.</title>
        <authorList>
            <person name="Kaur S."/>
            <person name="Stinson S.A."/>
            <person name="diCenzo G.C."/>
        </authorList>
    </citation>
    <scope>NUCLEOTIDE SEQUENCE</scope>
    <source>
        <strain evidence="12">QUZm001</strain>
    </source>
</reference>
<feature type="chain" id="PRO_5041326299" description="Beta-hexosaminidase" evidence="9">
    <location>
        <begin position="21"/>
        <end position="596"/>
    </location>
</feature>
<dbReference type="Gene3D" id="3.30.379.10">
    <property type="entry name" value="Chitobiase/beta-hexosaminidase domain 2-like"/>
    <property type="match status" value="1"/>
</dbReference>
<dbReference type="InterPro" id="IPR015883">
    <property type="entry name" value="Glyco_hydro_20_cat"/>
</dbReference>
<keyword evidence="6 7" id="KW-0326">Glycosidase</keyword>
<dbReference type="SUPFAM" id="SSF51445">
    <property type="entry name" value="(Trans)glycosidases"/>
    <property type="match status" value="1"/>
</dbReference>
<dbReference type="EMBL" id="JALNTZ010000006">
    <property type="protein sequence ID" value="KAJ3649837.1"/>
    <property type="molecule type" value="Genomic_DNA"/>
</dbReference>
<dbReference type="EC" id="3.2.1.52" evidence="7"/>
<protein>
    <recommendedName>
        <fullName evidence="7">Beta-hexosaminidase</fullName>
        <ecNumber evidence="7">3.2.1.52</ecNumber>
    </recommendedName>
</protein>
<evidence type="ECO:0000256" key="3">
    <source>
        <dbReference type="ARBA" id="ARBA00022729"/>
    </source>
</evidence>